<dbReference type="Pfam" id="PF01738">
    <property type="entry name" value="DLH"/>
    <property type="match status" value="1"/>
</dbReference>
<keyword evidence="2" id="KW-0378">Hydrolase</keyword>
<organism evidence="2 3">
    <name type="scientific">Allosphingosinicella flava</name>
    <dbReference type="NCBI Taxonomy" id="2771430"/>
    <lineage>
        <taxon>Bacteria</taxon>
        <taxon>Pseudomonadati</taxon>
        <taxon>Pseudomonadota</taxon>
        <taxon>Alphaproteobacteria</taxon>
        <taxon>Sphingomonadales</taxon>
        <taxon>Sphingomonadaceae</taxon>
        <taxon>Allosphingosinicella</taxon>
    </lineage>
</organism>
<evidence type="ECO:0000313" key="2">
    <source>
        <dbReference type="EMBL" id="QPQ56285.1"/>
    </source>
</evidence>
<sequence length="233" mass="24475">MKPFQMTHQGVTHEGLIALPPGGGAVPTILIFPTFSGVDQLASEAAERLTGWGYGAIVCDVYGEGRTGETREECTALMRPFVEDRAMLRAILLAWADAARGADGVDGGRLAAIGFCFGGLCALDLARAGADVRAVGSFHGLFTPTGLPSPGIKAKIAVYHGWDDPMATPDQFVALGRELSEAGADWQAHAYGGTMHGFTSPRAAAPELGVLYNEVAAERAWASLRLFLAETLA</sequence>
<dbReference type="SUPFAM" id="SSF53474">
    <property type="entry name" value="alpha/beta-Hydrolases"/>
    <property type="match status" value="1"/>
</dbReference>
<proteinExistence type="predicted"/>
<name>A0A7T2GLX5_9SPHN</name>
<dbReference type="Gene3D" id="3.40.50.1820">
    <property type="entry name" value="alpha/beta hydrolase"/>
    <property type="match status" value="1"/>
</dbReference>
<keyword evidence="3" id="KW-1185">Reference proteome</keyword>
<dbReference type="PANTHER" id="PTHR22946:SF0">
    <property type="entry name" value="DIENELACTONE HYDROLASE DOMAIN-CONTAINING PROTEIN"/>
    <property type="match status" value="1"/>
</dbReference>
<dbReference type="KEGG" id="sflv:IC614_07255"/>
<accession>A0A7T2GLX5</accession>
<dbReference type="EMBL" id="CP065592">
    <property type="protein sequence ID" value="QPQ56285.1"/>
    <property type="molecule type" value="Genomic_DNA"/>
</dbReference>
<feature type="domain" description="Dienelactone hydrolase" evidence="1">
    <location>
        <begin position="15"/>
        <end position="230"/>
    </location>
</feature>
<evidence type="ECO:0000259" key="1">
    <source>
        <dbReference type="Pfam" id="PF01738"/>
    </source>
</evidence>
<dbReference type="GO" id="GO:0016787">
    <property type="term" value="F:hydrolase activity"/>
    <property type="evidence" value="ECO:0007669"/>
    <property type="project" value="UniProtKB-KW"/>
</dbReference>
<reference evidence="2 3" key="1">
    <citation type="submission" date="2020-11" db="EMBL/GenBank/DDBJ databases">
        <title>Genome seq and assembly of Sphingosinicella sp.</title>
        <authorList>
            <person name="Chhetri G."/>
        </authorList>
    </citation>
    <scope>NUCLEOTIDE SEQUENCE [LARGE SCALE GENOMIC DNA]</scope>
    <source>
        <strain evidence="2 3">UDD2</strain>
    </source>
</reference>
<dbReference type="InterPro" id="IPR002925">
    <property type="entry name" value="Dienelactn_hydro"/>
</dbReference>
<dbReference type="AlphaFoldDB" id="A0A7T2GLX5"/>
<protein>
    <submittedName>
        <fullName evidence="2">Dienelactone hydrolase family protein</fullName>
    </submittedName>
</protein>
<dbReference type="PANTHER" id="PTHR22946">
    <property type="entry name" value="DIENELACTONE HYDROLASE DOMAIN-CONTAINING PROTEIN-RELATED"/>
    <property type="match status" value="1"/>
</dbReference>
<dbReference type="InterPro" id="IPR029058">
    <property type="entry name" value="AB_hydrolase_fold"/>
</dbReference>
<dbReference type="Proteomes" id="UP000594873">
    <property type="component" value="Chromosome"/>
</dbReference>
<gene>
    <name evidence="2" type="ORF">IC614_07255</name>
</gene>
<evidence type="ECO:0000313" key="3">
    <source>
        <dbReference type="Proteomes" id="UP000594873"/>
    </source>
</evidence>
<dbReference type="InterPro" id="IPR050261">
    <property type="entry name" value="FrsA_esterase"/>
</dbReference>